<dbReference type="GO" id="GO:0008476">
    <property type="term" value="F:protein-tyrosine sulfotransferase activity"/>
    <property type="evidence" value="ECO:0007669"/>
    <property type="project" value="InterPro"/>
</dbReference>
<dbReference type="PANTHER" id="PTHR12788">
    <property type="entry name" value="PROTEIN-TYROSINE SULFOTRANSFERASE 2"/>
    <property type="match status" value="1"/>
</dbReference>
<dbReference type="AlphaFoldDB" id="A0A1W1ZXN2"/>
<organism evidence="2 3">
    <name type="scientific">Primorskyibacter flagellatus</name>
    <dbReference type="NCBI Taxonomy" id="1387277"/>
    <lineage>
        <taxon>Bacteria</taxon>
        <taxon>Pseudomonadati</taxon>
        <taxon>Pseudomonadota</taxon>
        <taxon>Alphaproteobacteria</taxon>
        <taxon>Rhodobacterales</taxon>
        <taxon>Roseobacteraceae</taxon>
        <taxon>Primorskyibacter</taxon>
    </lineage>
</organism>
<dbReference type="InterPro" id="IPR026634">
    <property type="entry name" value="TPST-like"/>
</dbReference>
<keyword evidence="1 2" id="KW-0808">Transferase</keyword>
<name>A0A1W1ZXN2_9RHOB</name>
<dbReference type="SUPFAM" id="SSF48452">
    <property type="entry name" value="TPR-like"/>
    <property type="match status" value="1"/>
</dbReference>
<dbReference type="EMBL" id="FWYD01000002">
    <property type="protein sequence ID" value="SMC52818.1"/>
    <property type="molecule type" value="Genomic_DNA"/>
</dbReference>
<dbReference type="InterPro" id="IPR027417">
    <property type="entry name" value="P-loop_NTPase"/>
</dbReference>
<sequence length="486" mass="53867">MFPINRAQISEQYKRAKQFHAAGRLAEARTLYQSLRVAAPKMAELPFQLARIAEATGAHTQAADLYAEADALKPGEPMILQALSQASQAAGDRKGALSALDRLIALTPKAIKPQAEKAAYLQRLGEFDAAEKIYRRLLKAHPLDGELYRVFLGTKKLTRGDKLLRDMQNAWKHAGQSDESRMHLGFALGKSLSETGEADKVFGYLDDANALQRKYFPYDPAEYTRDVDALLAAQDGADISAATGTLALRPIFVIGMPRSGTTLVEQIIASHSDVTAGGELTLFPRLAFQAVGGPRDMTPLRDIAPDKLAMLARTYADAVMRMVGVDSGIVTDKSIQPYLVLGLLRRALPGARFVIVHRDPRDVALSIYRNYFENGVHRYSNSLPDIAHYVKTFHRAIAFWRDRMPGAFHEVRYEDLVADPEAQSRALIGAVGLDWQDACLEFHKHAGDIRTLSLHQVRQPIYQTSAAAWKRYEADLAPFIDAMKEP</sequence>
<dbReference type="Pfam" id="PF13428">
    <property type="entry name" value="TPR_14"/>
    <property type="match status" value="1"/>
</dbReference>
<gene>
    <name evidence="2" type="ORF">SAMN06295998_102212</name>
</gene>
<keyword evidence="3" id="KW-1185">Reference proteome</keyword>
<dbReference type="Pfam" id="PF13432">
    <property type="entry name" value="TPR_16"/>
    <property type="match status" value="1"/>
</dbReference>
<evidence type="ECO:0000256" key="1">
    <source>
        <dbReference type="ARBA" id="ARBA00022679"/>
    </source>
</evidence>
<dbReference type="Gene3D" id="3.40.50.300">
    <property type="entry name" value="P-loop containing nucleotide triphosphate hydrolases"/>
    <property type="match status" value="1"/>
</dbReference>
<protein>
    <submittedName>
        <fullName evidence="2">Sulfotransferase family protein</fullName>
    </submittedName>
</protein>
<evidence type="ECO:0000313" key="2">
    <source>
        <dbReference type="EMBL" id="SMC52818.1"/>
    </source>
</evidence>
<dbReference type="SUPFAM" id="SSF52540">
    <property type="entry name" value="P-loop containing nucleoside triphosphate hydrolases"/>
    <property type="match status" value="1"/>
</dbReference>
<dbReference type="STRING" id="1387277.SAMN06295998_102212"/>
<accession>A0A1W1ZXN2</accession>
<dbReference type="InterPro" id="IPR011990">
    <property type="entry name" value="TPR-like_helical_dom_sf"/>
</dbReference>
<dbReference type="Pfam" id="PF13469">
    <property type="entry name" value="Sulfotransfer_3"/>
    <property type="match status" value="1"/>
</dbReference>
<dbReference type="Proteomes" id="UP000192330">
    <property type="component" value="Unassembled WGS sequence"/>
</dbReference>
<dbReference type="PANTHER" id="PTHR12788:SF10">
    <property type="entry name" value="PROTEIN-TYROSINE SULFOTRANSFERASE"/>
    <property type="match status" value="1"/>
</dbReference>
<dbReference type="OrthoDB" id="9800698at2"/>
<dbReference type="RefSeq" id="WP_084350509.1">
    <property type="nucleotide sequence ID" value="NZ_FWYD01000002.1"/>
</dbReference>
<reference evidence="2 3" key="1">
    <citation type="submission" date="2017-04" db="EMBL/GenBank/DDBJ databases">
        <authorList>
            <person name="Afonso C.L."/>
            <person name="Miller P.J."/>
            <person name="Scott M.A."/>
            <person name="Spackman E."/>
            <person name="Goraichik I."/>
            <person name="Dimitrov K.M."/>
            <person name="Suarez D.L."/>
            <person name="Swayne D.E."/>
        </authorList>
    </citation>
    <scope>NUCLEOTIDE SEQUENCE [LARGE SCALE GENOMIC DNA]</scope>
    <source>
        <strain evidence="2 3">CGMCC 1.12644</strain>
    </source>
</reference>
<evidence type="ECO:0000313" key="3">
    <source>
        <dbReference type="Proteomes" id="UP000192330"/>
    </source>
</evidence>
<proteinExistence type="predicted"/>
<dbReference type="Gene3D" id="1.25.40.10">
    <property type="entry name" value="Tetratricopeptide repeat domain"/>
    <property type="match status" value="1"/>
</dbReference>